<keyword evidence="3" id="KW-1185">Reference proteome</keyword>
<feature type="region of interest" description="Disordered" evidence="1">
    <location>
        <begin position="453"/>
        <end position="484"/>
    </location>
</feature>
<name>A0AAD9G3E7_9STRA</name>
<feature type="compositionally biased region" description="Low complexity" evidence="1">
    <location>
        <begin position="467"/>
        <end position="484"/>
    </location>
</feature>
<dbReference type="PANTHER" id="PTHR37332:SF1">
    <property type="entry name" value="ELMO DOMAIN-CONTAINING PROTEIN"/>
    <property type="match status" value="1"/>
</dbReference>
<protein>
    <submittedName>
        <fullName evidence="2">Uncharacterized protein</fullName>
    </submittedName>
</protein>
<proteinExistence type="predicted"/>
<sequence length="484" mass="52057">MASHDCCEAVERAYDVASTVRLEVLKLETRDAAHECGVALLLMNSAQFKIMDSSPAAMSEQEVLASLPPPPSALPDYPGPSDSLDKDHSTSEANSEDVADSNSRSKLPASAAKASSAARSMASKLAKSGRKVLSPLSHAGKNSSAKATPSPASTETETTSPSSIDAAIADPLGSVASAAGSITSGLSSSLASASSSFGSLLFTSQSSSGEELEERAGSADREAEEAAAAVLRQVTAQQRMRILEDLVQHRRSDWNYLKAMHEGSNYWLNIALLKEQQVMNHLGDKQSIRRGAQFFYLGIGLGRLVGESTHPELLAMDCCQLLEELEFYFSSSTVQGMKMMVATSSTLHEPLDTENIPQYSADEPFRPTMHKWNQRPVYRRLMTPPIPFPLDYREVLLSLCDILALIYSKLIEDSSASENLNLFQSIIRFDDRIKASAQVLAEEMRLVRKAYASGAREGESGSAVPTSAPVVSESSDAVPSPSSQ</sequence>
<organism evidence="2 3">
    <name type="scientific">Phytophthora citrophthora</name>
    <dbReference type="NCBI Taxonomy" id="4793"/>
    <lineage>
        <taxon>Eukaryota</taxon>
        <taxon>Sar</taxon>
        <taxon>Stramenopiles</taxon>
        <taxon>Oomycota</taxon>
        <taxon>Peronosporomycetes</taxon>
        <taxon>Peronosporales</taxon>
        <taxon>Peronosporaceae</taxon>
        <taxon>Phytophthora</taxon>
    </lineage>
</organism>
<dbReference type="EMBL" id="JASMQC010000034">
    <property type="protein sequence ID" value="KAK1931294.1"/>
    <property type="molecule type" value="Genomic_DNA"/>
</dbReference>
<feature type="compositionally biased region" description="Low complexity" evidence="1">
    <location>
        <begin position="143"/>
        <end position="162"/>
    </location>
</feature>
<evidence type="ECO:0000256" key="1">
    <source>
        <dbReference type="SAM" id="MobiDB-lite"/>
    </source>
</evidence>
<gene>
    <name evidence="2" type="ORF">P3T76_013050</name>
</gene>
<evidence type="ECO:0000313" key="3">
    <source>
        <dbReference type="Proteomes" id="UP001259832"/>
    </source>
</evidence>
<evidence type="ECO:0000313" key="2">
    <source>
        <dbReference type="EMBL" id="KAK1931294.1"/>
    </source>
</evidence>
<accession>A0AAD9G3E7</accession>
<feature type="region of interest" description="Disordered" evidence="1">
    <location>
        <begin position="60"/>
        <end position="162"/>
    </location>
</feature>
<dbReference type="AlphaFoldDB" id="A0AAD9G3E7"/>
<comment type="caution">
    <text evidence="2">The sequence shown here is derived from an EMBL/GenBank/DDBJ whole genome shotgun (WGS) entry which is preliminary data.</text>
</comment>
<feature type="compositionally biased region" description="Low complexity" evidence="1">
    <location>
        <begin position="104"/>
        <end position="126"/>
    </location>
</feature>
<dbReference type="PANTHER" id="PTHR37332">
    <property type="entry name" value="EXPRESSED PROTEIN"/>
    <property type="match status" value="1"/>
</dbReference>
<reference evidence="2" key="1">
    <citation type="submission" date="2023-08" db="EMBL/GenBank/DDBJ databases">
        <title>Reference Genome Resource for the Citrus Pathogen Phytophthora citrophthora.</title>
        <authorList>
            <person name="Moller H."/>
            <person name="Coetzee B."/>
            <person name="Rose L.J."/>
            <person name="Van Niekerk J.M."/>
        </authorList>
    </citation>
    <scope>NUCLEOTIDE SEQUENCE</scope>
    <source>
        <strain evidence="2">STE-U-9442</strain>
    </source>
</reference>
<dbReference type="Proteomes" id="UP001259832">
    <property type="component" value="Unassembled WGS sequence"/>
</dbReference>